<dbReference type="Gene3D" id="3.30.70.100">
    <property type="match status" value="1"/>
</dbReference>
<dbReference type="Proteomes" id="UP000657006">
    <property type="component" value="Unassembled WGS sequence"/>
</dbReference>
<reference evidence="1" key="1">
    <citation type="submission" date="2020-08" db="EMBL/GenBank/DDBJ databases">
        <title>Genome public.</title>
        <authorList>
            <person name="Liu C."/>
            <person name="Sun Q."/>
        </authorList>
    </citation>
    <scope>NUCLEOTIDE SEQUENCE</scope>
    <source>
        <strain evidence="1">NSJ-32</strain>
    </source>
</reference>
<organism evidence="1 2">
    <name type="scientific">Bianquea renquensis</name>
    <dbReference type="NCBI Taxonomy" id="2763661"/>
    <lineage>
        <taxon>Bacteria</taxon>
        <taxon>Bacillati</taxon>
        <taxon>Bacillota</taxon>
        <taxon>Clostridia</taxon>
        <taxon>Eubacteriales</taxon>
        <taxon>Bianqueaceae</taxon>
        <taxon>Bianquea</taxon>
    </lineage>
</organism>
<sequence length="37" mass="4264">MNQAWFGIYVIHPAHVEAGKFVRSVVTNWRCVDFVEG</sequence>
<comment type="caution">
    <text evidence="1">The sequence shown here is derived from an EMBL/GenBank/DDBJ whole genome shotgun (WGS) entry which is preliminary data.</text>
</comment>
<gene>
    <name evidence="1" type="ORF">H8730_11750</name>
</gene>
<dbReference type="SUPFAM" id="SSF54909">
    <property type="entry name" value="Dimeric alpha+beta barrel"/>
    <property type="match status" value="1"/>
</dbReference>
<proteinExistence type="predicted"/>
<evidence type="ECO:0000313" key="1">
    <source>
        <dbReference type="EMBL" id="MBC8544211.1"/>
    </source>
</evidence>
<evidence type="ECO:0000313" key="2">
    <source>
        <dbReference type="Proteomes" id="UP000657006"/>
    </source>
</evidence>
<dbReference type="EMBL" id="JACRSQ010000018">
    <property type="protein sequence ID" value="MBC8544211.1"/>
    <property type="molecule type" value="Genomic_DNA"/>
</dbReference>
<keyword evidence="2" id="KW-1185">Reference proteome</keyword>
<name>A0A926DUB2_9FIRM</name>
<protein>
    <submittedName>
        <fullName evidence="1">Dabb family protein</fullName>
    </submittedName>
</protein>
<dbReference type="AlphaFoldDB" id="A0A926DUB2"/>
<dbReference type="InterPro" id="IPR011008">
    <property type="entry name" value="Dimeric_a/b-barrel"/>
</dbReference>
<accession>A0A926DUB2</accession>